<evidence type="ECO:0000313" key="5">
    <source>
        <dbReference type="Proteomes" id="UP000037997"/>
    </source>
</evidence>
<keyword evidence="1" id="KW-0808">Transferase</keyword>
<dbReference type="RefSeq" id="WP_054198695.1">
    <property type="nucleotide sequence ID" value="NZ_JNOC01000103.1"/>
</dbReference>
<keyword evidence="2" id="KW-0418">Kinase</keyword>
<accession>A0A0N1MN26</accession>
<gene>
    <name evidence="4" type="ORF">HPU229334_00265</name>
</gene>
<evidence type="ECO:0000313" key="4">
    <source>
        <dbReference type="EMBL" id="KPH54732.1"/>
    </source>
</evidence>
<dbReference type="CDD" id="cd17792">
    <property type="entry name" value="CtkA"/>
    <property type="match status" value="1"/>
</dbReference>
<comment type="caution">
    <text evidence="4">The sequence shown here is derived from an EMBL/GenBank/DDBJ whole genome shotgun (WGS) entry which is preliminary data.</text>
</comment>
<dbReference type="EMBL" id="JNOC01000103">
    <property type="protein sequence ID" value="KPH54732.1"/>
    <property type="molecule type" value="Genomic_DNA"/>
</dbReference>
<reference evidence="4 5" key="1">
    <citation type="submission" date="2014-06" db="EMBL/GenBank/DDBJ databases">
        <title>Helicobacter pullorum isolates in fresh chicken meat - phenotypic and genotypic features.</title>
        <authorList>
            <person name="Borges V."/>
            <person name="Santos A."/>
            <person name="Correia C.B."/>
            <person name="Saraiva M."/>
            <person name="Menard A."/>
            <person name="Vieira L."/>
            <person name="Sampaio D.A."/>
            <person name="Gomes J.P."/>
            <person name="Oleastro M."/>
        </authorList>
    </citation>
    <scope>NUCLEOTIDE SEQUENCE [LARGE SCALE GENOMIC DNA]</scope>
    <source>
        <strain evidence="4 5">229334/12</strain>
    </source>
</reference>
<evidence type="ECO:0000256" key="1">
    <source>
        <dbReference type="ARBA" id="ARBA00022679"/>
    </source>
</evidence>
<dbReference type="AlphaFoldDB" id="A0A0N1MN26"/>
<proteinExistence type="predicted"/>
<name>A0A0N1MN26_9HELI</name>
<dbReference type="Gene3D" id="3.30.200.120">
    <property type="match status" value="1"/>
</dbReference>
<dbReference type="GO" id="GO:0016301">
    <property type="term" value="F:kinase activity"/>
    <property type="evidence" value="ECO:0007669"/>
    <property type="project" value="UniProtKB-KW"/>
</dbReference>
<dbReference type="InterPro" id="IPR012893">
    <property type="entry name" value="HipA-like_C"/>
</dbReference>
<dbReference type="PATRIC" id="fig|35818.11.peg.52"/>
<dbReference type="Pfam" id="PF07804">
    <property type="entry name" value="HipA_C"/>
    <property type="match status" value="1"/>
</dbReference>
<protein>
    <recommendedName>
        <fullName evidence="3">HipA-like C-terminal domain-containing protein</fullName>
    </recommendedName>
</protein>
<evidence type="ECO:0000256" key="2">
    <source>
        <dbReference type="ARBA" id="ARBA00022777"/>
    </source>
</evidence>
<evidence type="ECO:0000259" key="3">
    <source>
        <dbReference type="Pfam" id="PF07804"/>
    </source>
</evidence>
<dbReference type="Gene3D" id="1.10.1070.20">
    <property type="match status" value="1"/>
</dbReference>
<dbReference type="Proteomes" id="UP000037997">
    <property type="component" value="Unassembled WGS sequence"/>
</dbReference>
<sequence length="290" mass="33318">MMIDFTNCQIEQMKFYDGLNGKKIAIYYQDELYMLKFPKENHINDNYASSIINEYIGSHIFASLGFETQETLLGNYQDKIVVACKDFEGFEKRLMNFGKVKNSIISGSNSSFADTDLQDTLNTIHNQRAIDSVILESFFWEMFVADTLIANFDRHNGNWGLLVDNNRKITIAPIYDCGSCLYPKLSNADIESYLNHRGSLNDLLLNQTTSAITTNGKKINPQRFLMDSSDENIIEALNSVIKRINTEKLDLIIESVDFISVLRKDFYKIVLKERSKVLNRILQNALSRRI</sequence>
<feature type="domain" description="HipA-like C-terminal" evidence="3">
    <location>
        <begin position="29"/>
        <end position="183"/>
    </location>
</feature>
<organism evidence="4 5">
    <name type="scientific">Helicobacter pullorum</name>
    <dbReference type="NCBI Taxonomy" id="35818"/>
    <lineage>
        <taxon>Bacteria</taxon>
        <taxon>Pseudomonadati</taxon>
        <taxon>Campylobacterota</taxon>
        <taxon>Epsilonproteobacteria</taxon>
        <taxon>Campylobacterales</taxon>
        <taxon>Helicobacteraceae</taxon>
        <taxon>Helicobacter</taxon>
    </lineage>
</organism>